<keyword evidence="2" id="KW-1185">Reference proteome</keyword>
<comment type="caution">
    <text evidence="1">The sequence shown here is derived from an EMBL/GenBank/DDBJ whole genome shotgun (WGS) entry which is preliminary data.</text>
</comment>
<evidence type="ECO:0000313" key="1">
    <source>
        <dbReference type="EMBL" id="RFN45299.1"/>
    </source>
</evidence>
<dbReference type="InterPro" id="IPR035994">
    <property type="entry name" value="Nucleoside_phosphorylase_sf"/>
</dbReference>
<dbReference type="STRING" id="2594813.A0A395MDV7"/>
<gene>
    <name evidence="1" type="ORF">FIE12Z_10448</name>
</gene>
<dbReference type="GO" id="GO:0005783">
    <property type="term" value="C:endoplasmic reticulum"/>
    <property type="evidence" value="ECO:0007669"/>
    <property type="project" value="TreeGrafter"/>
</dbReference>
<dbReference type="InterPro" id="IPR009486">
    <property type="entry name" value="Pur_nuclsid_perm"/>
</dbReference>
<dbReference type="Pfam" id="PF06516">
    <property type="entry name" value="NUP"/>
    <property type="match status" value="1"/>
</dbReference>
<reference evidence="1 2" key="1">
    <citation type="journal article" date="2018" name="PLoS Pathog.">
        <title>Evolution of structural diversity of trichothecenes, a family of toxins produced by plant pathogenic and entomopathogenic fungi.</title>
        <authorList>
            <person name="Proctor R.H."/>
            <person name="McCormick S.P."/>
            <person name="Kim H.S."/>
            <person name="Cardoza R.E."/>
            <person name="Stanley A.M."/>
            <person name="Lindo L."/>
            <person name="Kelly A."/>
            <person name="Brown D.W."/>
            <person name="Lee T."/>
            <person name="Vaughan M.M."/>
            <person name="Alexander N.J."/>
            <person name="Busman M."/>
            <person name="Gutierrez S."/>
        </authorList>
    </citation>
    <scope>NUCLEOTIDE SEQUENCE [LARGE SCALE GENOMIC DNA]</scope>
    <source>
        <strain evidence="1 2">NRRL 13405</strain>
    </source>
</reference>
<evidence type="ECO:0000313" key="2">
    <source>
        <dbReference type="Proteomes" id="UP000265631"/>
    </source>
</evidence>
<dbReference type="AlphaFoldDB" id="A0A395MDV7"/>
<accession>A0A395MDV7</accession>
<dbReference type="Proteomes" id="UP000265631">
    <property type="component" value="Unassembled WGS sequence"/>
</dbReference>
<protein>
    <submittedName>
        <fullName evidence="1">Putative purine nucleoside permease</fullName>
    </submittedName>
</protein>
<organism evidence="1 2">
    <name type="scientific">Fusarium flagelliforme</name>
    <dbReference type="NCBI Taxonomy" id="2675880"/>
    <lineage>
        <taxon>Eukaryota</taxon>
        <taxon>Fungi</taxon>
        <taxon>Dikarya</taxon>
        <taxon>Ascomycota</taxon>
        <taxon>Pezizomycotina</taxon>
        <taxon>Sordariomycetes</taxon>
        <taxon>Hypocreomycetidae</taxon>
        <taxon>Hypocreales</taxon>
        <taxon>Nectriaceae</taxon>
        <taxon>Fusarium</taxon>
        <taxon>Fusarium incarnatum-equiseti species complex</taxon>
    </lineage>
</organism>
<name>A0A395MDV7_9HYPO</name>
<proteinExistence type="predicted"/>
<sequence>MFYEESRNWLSPSSAIQFHRKISVPGLARGYEDIHVTENGDVALLVVGTALINASLSISALLTSPLFDLKKSYFILTGIAGVNPKRATIGSVAFARFAVQVDTQLEFDAREVPSEWGSGYVPMGADKPDQFPGIVHGSEVFELNTTLRDYALSVAKNVTLEDSPVAAEHRALWKNSPDGVFEAATQKPSVLEGDVLSSNTFWHGHRISEAMERVARVYTAGQAEYTMTAQEDNALLAGLLNAALQGKVDFSRILLIRSASNFDRGHEDKPHQLPFVMDKGGLVSTRDRMNVTFFILLPLSRTSLRATMDSLSSKCIEEANSTDCLLRAIINFLQDAQKKNEAEFEWDPITFGFTVSIALIAAGFALITIVQAVLAAGPGRRKSNSEAIGKWAKYTKRKWQFWDVGYLHISKTPILTIENVLAYLESKNDNADNTEKALIPLPEVGSSHRSKGLAASAAKWLVFLDEIGLSHLELPDEALETWLADYLPGDLLAVPALIEVKFVYIFMSLFCKPFRILGIDVKYPVLMDNDFQFEVRQHPTLGSIATFSKYHQGSQRTWRGRITPERLSLVDEQARGLVPVTTTPTRMDGDSAKKVGMQRGVLIDHLDTAVGDHIDFSYQTDTPWFALRGHWCFCTFEETAHKHGQWRNRAHAPFSPSSTTLFALMFADIPKAIPEIFPRGKLDFEGIFEALSISANIFSGDKLEPDNAMAENDHLLGLVFSSSRYRSACRCQQIVRECKAIFQSCDTTGGGTLGIAADELFQFRNDAIGMLVVVESWLRHQSSPQEVRCTKFNLSSETIQLQHIAKFLGSNKRSSLGLSLFDFLQWYRDYIESETDEVFMWKIRSEVEDDPEEFRQLLRALAKSSGVDETLIEDLKKDPSLGVDLRLFKFADVNINKIAALDES</sequence>
<dbReference type="Gene3D" id="3.40.50.1580">
    <property type="entry name" value="Nucleoside phosphorylase domain"/>
    <property type="match status" value="1"/>
</dbReference>
<dbReference type="GO" id="GO:0009116">
    <property type="term" value="P:nucleoside metabolic process"/>
    <property type="evidence" value="ECO:0007669"/>
    <property type="project" value="InterPro"/>
</dbReference>
<dbReference type="GO" id="GO:0003824">
    <property type="term" value="F:catalytic activity"/>
    <property type="evidence" value="ECO:0007669"/>
    <property type="project" value="InterPro"/>
</dbReference>
<dbReference type="PANTHER" id="PTHR38643">
    <property type="entry name" value="PURINE NUCLEOSIDE PERMEASE C285.05-RELATED"/>
    <property type="match status" value="1"/>
</dbReference>
<dbReference type="EMBL" id="PXXK01000358">
    <property type="protein sequence ID" value="RFN45299.1"/>
    <property type="molecule type" value="Genomic_DNA"/>
</dbReference>
<dbReference type="GO" id="GO:0055085">
    <property type="term" value="P:transmembrane transport"/>
    <property type="evidence" value="ECO:0007669"/>
    <property type="project" value="InterPro"/>
</dbReference>
<dbReference type="PANTHER" id="PTHR38643:SF1">
    <property type="entry name" value="PURINE NUCLEOSIDE PERMEASE C285.05-RELATED"/>
    <property type="match status" value="1"/>
</dbReference>